<gene>
    <name evidence="5" type="primary">fliW</name>
    <name evidence="6" type="ORF">SAMN05216180_0900</name>
</gene>
<comment type="subunit">
    <text evidence="5">Interacts with translational regulator CsrA and flagellin(s).</text>
</comment>
<sequence length="145" mass="16353">MKIETRDFGTVEINESDLIHFVQPVYGFEHLSNYVLLSDKNFGDGIRWLQSAEEKDVCFIVINPSDIFTDYAPTVPLATRLAMRAGTGDNLECWVIAVIAPDFKKSTVNLKSPIFIHPEKMNGAQLILDQDYSIRTPLFNSEKGV</sequence>
<dbReference type="PANTHER" id="PTHR39190">
    <property type="entry name" value="FLAGELLAR ASSEMBLY FACTOR FLIW"/>
    <property type="match status" value="1"/>
</dbReference>
<dbReference type="RefSeq" id="WP_092752062.1">
    <property type="nucleotide sequence ID" value="NZ_FOCG01000001.1"/>
</dbReference>
<reference evidence="6 7" key="1">
    <citation type="submission" date="2016-10" db="EMBL/GenBank/DDBJ databases">
        <authorList>
            <person name="de Groot N.N."/>
        </authorList>
    </citation>
    <scope>NUCLEOTIDE SEQUENCE [LARGE SCALE GENOMIC DNA]</scope>
    <source>
        <strain evidence="6 7">CGMCC 1.5070</strain>
    </source>
</reference>
<dbReference type="InterPro" id="IPR024046">
    <property type="entry name" value="Flagellar_assmbl_FliW_dom_sf"/>
</dbReference>
<keyword evidence="1 5" id="KW-0963">Cytoplasm</keyword>
<evidence type="ECO:0000256" key="5">
    <source>
        <dbReference type="HAMAP-Rule" id="MF_01185"/>
    </source>
</evidence>
<dbReference type="OrthoDB" id="9801235at2"/>
<dbReference type="Pfam" id="PF02623">
    <property type="entry name" value="FliW"/>
    <property type="match status" value="1"/>
</dbReference>
<comment type="subcellular location">
    <subcellularLocation>
        <location evidence="5">Cytoplasm</location>
    </subcellularLocation>
</comment>
<evidence type="ECO:0000256" key="1">
    <source>
        <dbReference type="ARBA" id="ARBA00022490"/>
    </source>
</evidence>
<dbReference type="PANTHER" id="PTHR39190:SF1">
    <property type="entry name" value="FLAGELLAR ASSEMBLY FACTOR FLIW"/>
    <property type="match status" value="1"/>
</dbReference>
<dbReference type="EMBL" id="FOCG01000001">
    <property type="protein sequence ID" value="SEM61984.1"/>
    <property type="molecule type" value="Genomic_DNA"/>
</dbReference>
<name>A0A1H7ZW54_9FIRM</name>
<dbReference type="HAMAP" id="MF_01185">
    <property type="entry name" value="FliW"/>
    <property type="match status" value="1"/>
</dbReference>
<keyword evidence="6" id="KW-0969">Cilium</keyword>
<dbReference type="SUPFAM" id="SSF141457">
    <property type="entry name" value="BH3618-like"/>
    <property type="match status" value="1"/>
</dbReference>
<comment type="function">
    <text evidence="5">Acts as an anti-CsrA protein, binds CsrA and prevents it from repressing translation of its target genes, one of which is flagellin. Binds to flagellin and participates in the assembly of the flagellum.</text>
</comment>
<keyword evidence="3 5" id="KW-0810">Translation regulation</keyword>
<comment type="similarity">
    <text evidence="5">Belongs to the FliW family.</text>
</comment>
<dbReference type="GO" id="GO:0005737">
    <property type="term" value="C:cytoplasm"/>
    <property type="evidence" value="ECO:0007669"/>
    <property type="project" value="UniProtKB-SubCell"/>
</dbReference>
<accession>A0A1H7ZW54</accession>
<evidence type="ECO:0000256" key="3">
    <source>
        <dbReference type="ARBA" id="ARBA00022845"/>
    </source>
</evidence>
<organism evidence="6 7">
    <name type="scientific">Hydrogenoanaerobacterium saccharovorans</name>
    <dbReference type="NCBI Taxonomy" id="474960"/>
    <lineage>
        <taxon>Bacteria</taxon>
        <taxon>Bacillati</taxon>
        <taxon>Bacillota</taxon>
        <taxon>Clostridia</taxon>
        <taxon>Eubacteriales</taxon>
        <taxon>Oscillospiraceae</taxon>
        <taxon>Hydrogenoanaerobacterium</taxon>
    </lineage>
</organism>
<dbReference type="AlphaFoldDB" id="A0A1H7ZW54"/>
<evidence type="ECO:0000313" key="6">
    <source>
        <dbReference type="EMBL" id="SEM61984.1"/>
    </source>
</evidence>
<keyword evidence="2 5" id="KW-1005">Bacterial flagellum biogenesis</keyword>
<evidence type="ECO:0000313" key="7">
    <source>
        <dbReference type="Proteomes" id="UP000199158"/>
    </source>
</evidence>
<keyword evidence="7" id="KW-1185">Reference proteome</keyword>
<proteinExistence type="inferred from homology"/>
<protein>
    <recommendedName>
        <fullName evidence="5">Flagellar assembly factor FliW</fullName>
    </recommendedName>
</protein>
<evidence type="ECO:0000256" key="2">
    <source>
        <dbReference type="ARBA" id="ARBA00022795"/>
    </source>
</evidence>
<dbReference type="InterPro" id="IPR003775">
    <property type="entry name" value="Flagellar_assembly_factor_FliW"/>
</dbReference>
<keyword evidence="4 5" id="KW-0143">Chaperone</keyword>
<dbReference type="Gene3D" id="2.30.290.10">
    <property type="entry name" value="BH3618-like"/>
    <property type="match status" value="1"/>
</dbReference>
<dbReference type="GO" id="GO:0006417">
    <property type="term" value="P:regulation of translation"/>
    <property type="evidence" value="ECO:0007669"/>
    <property type="project" value="UniProtKB-KW"/>
</dbReference>
<dbReference type="Proteomes" id="UP000199158">
    <property type="component" value="Unassembled WGS sequence"/>
</dbReference>
<keyword evidence="6" id="KW-0282">Flagellum</keyword>
<keyword evidence="6" id="KW-0966">Cell projection</keyword>
<evidence type="ECO:0000256" key="4">
    <source>
        <dbReference type="ARBA" id="ARBA00023186"/>
    </source>
</evidence>
<dbReference type="STRING" id="474960.SAMN05216180_0900"/>
<dbReference type="GO" id="GO:0044780">
    <property type="term" value="P:bacterial-type flagellum assembly"/>
    <property type="evidence" value="ECO:0007669"/>
    <property type="project" value="UniProtKB-UniRule"/>
</dbReference>